<dbReference type="Pfam" id="PF05794">
    <property type="entry name" value="Tcp11"/>
    <property type="match status" value="1"/>
</dbReference>
<dbReference type="PANTHER" id="PTHR12832">
    <property type="entry name" value="TESTIS-SPECIFIC PROTEIN PBS13 T-COMPLEX 11"/>
    <property type="match status" value="1"/>
</dbReference>
<comment type="similarity">
    <text evidence="1">Belongs to the TCP11 family.</text>
</comment>
<gene>
    <name evidence="3" type="ORF">B0J11DRAFT_306751</name>
</gene>
<accession>A0A9P9DUV3</accession>
<dbReference type="AlphaFoldDB" id="A0A9P9DUV3"/>
<dbReference type="GO" id="GO:0010737">
    <property type="term" value="P:protein kinase A signaling"/>
    <property type="evidence" value="ECO:0007669"/>
    <property type="project" value="TreeGrafter"/>
</dbReference>
<dbReference type="PANTHER" id="PTHR12832:SF11">
    <property type="entry name" value="LD23868P"/>
    <property type="match status" value="1"/>
</dbReference>
<reference evidence="3" key="1">
    <citation type="journal article" date="2021" name="Nat. Commun.">
        <title>Genetic determinants of endophytism in the Arabidopsis root mycobiome.</title>
        <authorList>
            <person name="Mesny F."/>
            <person name="Miyauchi S."/>
            <person name="Thiergart T."/>
            <person name="Pickel B."/>
            <person name="Atanasova L."/>
            <person name="Karlsson M."/>
            <person name="Huettel B."/>
            <person name="Barry K.W."/>
            <person name="Haridas S."/>
            <person name="Chen C."/>
            <person name="Bauer D."/>
            <person name="Andreopoulos W."/>
            <person name="Pangilinan J."/>
            <person name="LaButti K."/>
            <person name="Riley R."/>
            <person name="Lipzen A."/>
            <person name="Clum A."/>
            <person name="Drula E."/>
            <person name="Henrissat B."/>
            <person name="Kohler A."/>
            <person name="Grigoriev I.V."/>
            <person name="Martin F.M."/>
            <person name="Hacquard S."/>
        </authorList>
    </citation>
    <scope>NUCLEOTIDE SEQUENCE</scope>
    <source>
        <strain evidence="3">MPI-CAGE-CH-0243</strain>
    </source>
</reference>
<feature type="region of interest" description="Disordered" evidence="2">
    <location>
        <begin position="29"/>
        <end position="65"/>
    </location>
</feature>
<dbReference type="OrthoDB" id="276323at2759"/>
<organism evidence="3 4">
    <name type="scientific">Dendryphion nanum</name>
    <dbReference type="NCBI Taxonomy" id="256645"/>
    <lineage>
        <taxon>Eukaryota</taxon>
        <taxon>Fungi</taxon>
        <taxon>Dikarya</taxon>
        <taxon>Ascomycota</taxon>
        <taxon>Pezizomycotina</taxon>
        <taxon>Dothideomycetes</taxon>
        <taxon>Pleosporomycetidae</taxon>
        <taxon>Pleosporales</taxon>
        <taxon>Torulaceae</taxon>
        <taxon>Dendryphion</taxon>
    </lineage>
</organism>
<dbReference type="InterPro" id="IPR008862">
    <property type="entry name" value="Tcp11"/>
</dbReference>
<proteinExistence type="inferred from homology"/>
<dbReference type="Proteomes" id="UP000700596">
    <property type="component" value="Unassembled WGS sequence"/>
</dbReference>
<feature type="region of interest" description="Disordered" evidence="2">
    <location>
        <begin position="656"/>
        <end position="675"/>
    </location>
</feature>
<dbReference type="EMBL" id="JAGMWT010000007">
    <property type="protein sequence ID" value="KAH7125442.1"/>
    <property type="molecule type" value="Genomic_DNA"/>
</dbReference>
<keyword evidence="4" id="KW-1185">Reference proteome</keyword>
<feature type="region of interest" description="Disordered" evidence="2">
    <location>
        <begin position="625"/>
        <end position="648"/>
    </location>
</feature>
<evidence type="ECO:0000256" key="2">
    <source>
        <dbReference type="SAM" id="MobiDB-lite"/>
    </source>
</evidence>
<evidence type="ECO:0000256" key="1">
    <source>
        <dbReference type="ARBA" id="ARBA00010954"/>
    </source>
</evidence>
<evidence type="ECO:0000313" key="3">
    <source>
        <dbReference type="EMBL" id="KAH7125442.1"/>
    </source>
</evidence>
<comment type="caution">
    <text evidence="3">The sequence shown here is derived from an EMBL/GenBank/DDBJ whole genome shotgun (WGS) entry which is preliminary data.</text>
</comment>
<protein>
    <submittedName>
        <fullName evidence="3">Camp-mediated signaling protein Sok</fullName>
    </submittedName>
</protein>
<feature type="compositionally biased region" description="Basic and acidic residues" evidence="2">
    <location>
        <begin position="44"/>
        <end position="58"/>
    </location>
</feature>
<evidence type="ECO:0000313" key="4">
    <source>
        <dbReference type="Proteomes" id="UP000700596"/>
    </source>
</evidence>
<name>A0A9P9DUV3_9PLEO</name>
<sequence>MGAQSPTATASSSTAPIFRSLAQSPVAIESGSTHRDTTGSACHQEGKTQEPALHETHHGTNPTIRSQEPKSLIMEDIMPSTTFKTPINLRNIPEQLALLIMEIIPNEDGQELKEAFLTATDFPPITKLSLTELDIQSIITNIKLRHDCNFDKDLSFRPNLDGNKGYEKMVAARKYWKALEAELIIYVSLFQGNHTPASLEHWPEIVSHAQRRIPKIFNTVKEILKTLVPDRDHSRVDEHLDIPMLMREIERGVCDLVRLSEWLACLLKEHCAPMRDDWVDKMVNWTRSGVAEGKSESIVNGLRELLGILEAMKLDVANHQIRNLKGLLIDDTVHFQRTYHLEKLVNTKPRVNIVTAQEWYFSELQRPTTTTSCKSTQRDTNRFGAETLSRAVLSILLSNDQYCQFPDTFYLDDDRLRMLKSEMDYHIYFEICYELFGRLLSDLGFSGTIPSTSKPNLRLSLAAIVGESCGDGYSQWRINSENVSLEVTRQALILSGRSPHYASHMLTRTNRTLRSMFKTSYSKHSAYLKKLLESQISSCIARHSMSSPTELFNTFVAHVPPQSPTFNKSTSPLHVITDSTPAPADHVSDFANRIAHMVILHWRIWGDIAYVSKPSTNTPEITVTTKPNTTQHHHVPPAPTPTAAKTSSEAVLTVYKTGEPPESGPGTLESPAFPH</sequence>